<dbReference type="GeneID" id="66064787"/>
<reference evidence="2" key="1">
    <citation type="submission" date="2020-03" db="EMBL/GenBank/DDBJ databases">
        <title>A mixture of massive structural variations and highly conserved coding sequences in Ustilaginoidea virens genome.</title>
        <authorList>
            <person name="Zhang K."/>
            <person name="Zhao Z."/>
            <person name="Zhang Z."/>
            <person name="Li Y."/>
            <person name="Hsiang T."/>
            <person name="Sun W."/>
        </authorList>
    </citation>
    <scope>NUCLEOTIDE SEQUENCE</scope>
    <source>
        <strain evidence="2">UV-8b</strain>
    </source>
</reference>
<evidence type="ECO:0000256" key="1">
    <source>
        <dbReference type="SAM" id="Phobius"/>
    </source>
</evidence>
<keyword evidence="3" id="KW-1185">Reference proteome</keyword>
<protein>
    <submittedName>
        <fullName evidence="2">Uncharacterized protein</fullName>
    </submittedName>
</protein>
<dbReference type="AlphaFoldDB" id="A0A8E5HQT4"/>
<dbReference type="KEGG" id="uvi:66064787"/>
<dbReference type="RefSeq" id="XP_042997441.1">
    <property type="nucleotide sequence ID" value="XM_043141507.1"/>
</dbReference>
<sequence>MKIISRVVVHLISAITVVVVVLNSPLLLPLYGRIRFYSQGSLSLAPQVEPIGIGGWVPLFHSALELHNAKSHKSLGRLCLGRAGMAALDCW</sequence>
<proteinExistence type="predicted"/>
<keyword evidence="1" id="KW-0812">Transmembrane</keyword>
<gene>
    <name evidence="2" type="ORF">UV8b_04009</name>
</gene>
<dbReference type="Proteomes" id="UP000027002">
    <property type="component" value="Chromosome 3"/>
</dbReference>
<dbReference type="EMBL" id="CP072755">
    <property type="protein sequence ID" value="QUC19768.1"/>
    <property type="molecule type" value="Genomic_DNA"/>
</dbReference>
<feature type="transmembrane region" description="Helical" evidence="1">
    <location>
        <begin position="7"/>
        <end position="31"/>
    </location>
</feature>
<name>A0A8E5HQT4_USTVR</name>
<accession>A0A8E5HQT4</accession>
<keyword evidence="1" id="KW-1133">Transmembrane helix</keyword>
<organism evidence="2 3">
    <name type="scientific">Ustilaginoidea virens</name>
    <name type="common">Rice false smut fungus</name>
    <name type="synonym">Villosiclava virens</name>
    <dbReference type="NCBI Taxonomy" id="1159556"/>
    <lineage>
        <taxon>Eukaryota</taxon>
        <taxon>Fungi</taxon>
        <taxon>Dikarya</taxon>
        <taxon>Ascomycota</taxon>
        <taxon>Pezizomycotina</taxon>
        <taxon>Sordariomycetes</taxon>
        <taxon>Hypocreomycetidae</taxon>
        <taxon>Hypocreales</taxon>
        <taxon>Clavicipitaceae</taxon>
        <taxon>Ustilaginoidea</taxon>
    </lineage>
</organism>
<evidence type="ECO:0000313" key="2">
    <source>
        <dbReference type="EMBL" id="QUC19768.1"/>
    </source>
</evidence>
<evidence type="ECO:0000313" key="3">
    <source>
        <dbReference type="Proteomes" id="UP000027002"/>
    </source>
</evidence>
<keyword evidence="1" id="KW-0472">Membrane</keyword>